<accession>A0A2T5BUF8</accession>
<name>A0A2T5BUF8_9RHOB</name>
<dbReference type="InterPro" id="IPR052183">
    <property type="entry name" value="IS_Transposase"/>
</dbReference>
<organism evidence="1 2">
    <name type="scientific">Rhodovulum imhoffii</name>
    <dbReference type="NCBI Taxonomy" id="365340"/>
    <lineage>
        <taxon>Bacteria</taxon>
        <taxon>Pseudomonadati</taxon>
        <taxon>Pseudomonadota</taxon>
        <taxon>Alphaproteobacteria</taxon>
        <taxon>Rhodobacterales</taxon>
        <taxon>Paracoccaceae</taxon>
        <taxon>Rhodovulum</taxon>
    </lineage>
</organism>
<evidence type="ECO:0008006" key="3">
    <source>
        <dbReference type="Google" id="ProtNLM"/>
    </source>
</evidence>
<dbReference type="PANTHER" id="PTHR35528">
    <property type="entry name" value="BLL1675 PROTEIN"/>
    <property type="match status" value="1"/>
</dbReference>
<comment type="caution">
    <text evidence="1">The sequence shown here is derived from an EMBL/GenBank/DDBJ whole genome shotgun (WGS) entry which is preliminary data.</text>
</comment>
<sequence>MARQSPFKHHRFPRDIILCAVRWYLRFPLSCQDMVDLLAERGITIDRSTVYRWVQKFSPEITKRTEKHLWPAPIGWSGFSLSA</sequence>
<dbReference type="Proteomes" id="UP000243859">
    <property type="component" value="Unassembled WGS sequence"/>
</dbReference>
<protein>
    <recommendedName>
        <fullName evidence="3">Transposase</fullName>
    </recommendedName>
</protein>
<evidence type="ECO:0000313" key="1">
    <source>
        <dbReference type="EMBL" id="PTN03159.1"/>
    </source>
</evidence>
<proteinExistence type="predicted"/>
<gene>
    <name evidence="1" type="ORF">C8N32_1031</name>
</gene>
<keyword evidence="2" id="KW-1185">Reference proteome</keyword>
<dbReference type="EMBL" id="QAAA01000003">
    <property type="protein sequence ID" value="PTN03159.1"/>
    <property type="molecule type" value="Genomic_DNA"/>
</dbReference>
<evidence type="ECO:0000313" key="2">
    <source>
        <dbReference type="Proteomes" id="UP000243859"/>
    </source>
</evidence>
<dbReference type="AlphaFoldDB" id="A0A2T5BUF8"/>
<reference evidence="1 2" key="1">
    <citation type="submission" date="2018-04" db="EMBL/GenBank/DDBJ databases">
        <title>Genomic Encyclopedia of Archaeal and Bacterial Type Strains, Phase II (KMG-II): from individual species to whole genera.</title>
        <authorList>
            <person name="Goeker M."/>
        </authorList>
    </citation>
    <scope>NUCLEOTIDE SEQUENCE [LARGE SCALE GENOMIC DNA]</scope>
    <source>
        <strain evidence="1 2">DSM 18064</strain>
    </source>
</reference>
<dbReference type="PANTHER" id="PTHR35528:SF3">
    <property type="entry name" value="BLL1675 PROTEIN"/>
    <property type="match status" value="1"/>
</dbReference>